<sequence length="80" mass="9403">MVKAIVTITEDTNRVLNIIKAEYDLKDKSEAINVMAKEYKELVFEPRVKPSYLRKLKKIQKESLANVGTLKDFRKRYNLD</sequence>
<reference evidence="1" key="2">
    <citation type="journal article" date="2014" name="ISME J.">
        <title>Microbial stratification in low pH oxic and suboxic macroscopic growths along an acid mine drainage.</title>
        <authorList>
            <person name="Mendez-Garcia C."/>
            <person name="Mesa V."/>
            <person name="Sprenger R.R."/>
            <person name="Richter M."/>
            <person name="Diez M.S."/>
            <person name="Solano J."/>
            <person name="Bargiela R."/>
            <person name="Golyshina O.V."/>
            <person name="Manteca A."/>
            <person name="Ramos J.L."/>
            <person name="Gallego J.R."/>
            <person name="Llorente I."/>
            <person name="Martins Dos Santos V.A."/>
            <person name="Jensen O.N."/>
            <person name="Pelaez A.I."/>
            <person name="Sanchez J."/>
            <person name="Ferrer M."/>
        </authorList>
    </citation>
    <scope>NUCLEOTIDE SEQUENCE</scope>
</reference>
<reference evidence="1" key="1">
    <citation type="submission" date="2013-08" db="EMBL/GenBank/DDBJ databases">
        <authorList>
            <person name="Mendez C."/>
            <person name="Richter M."/>
            <person name="Ferrer M."/>
            <person name="Sanchez J."/>
        </authorList>
    </citation>
    <scope>NUCLEOTIDE SEQUENCE</scope>
</reference>
<protein>
    <recommendedName>
        <fullName evidence="2">Antitoxin</fullName>
    </recommendedName>
</protein>
<evidence type="ECO:0000313" key="1">
    <source>
        <dbReference type="EMBL" id="EQD65978.1"/>
    </source>
</evidence>
<accession>T1BBX6</accession>
<evidence type="ECO:0008006" key="2">
    <source>
        <dbReference type="Google" id="ProtNLM"/>
    </source>
</evidence>
<gene>
    <name evidence="1" type="ORF">B2A_01351</name>
</gene>
<dbReference type="AlphaFoldDB" id="T1BBX6"/>
<proteinExistence type="predicted"/>
<name>T1BBX6_9ZZZZ</name>
<comment type="caution">
    <text evidence="1">The sequence shown here is derived from an EMBL/GenBank/DDBJ whole genome shotgun (WGS) entry which is preliminary data.</text>
</comment>
<dbReference type="EMBL" id="AUZZ01001001">
    <property type="protein sequence ID" value="EQD65978.1"/>
    <property type="molecule type" value="Genomic_DNA"/>
</dbReference>
<organism evidence="1">
    <name type="scientific">mine drainage metagenome</name>
    <dbReference type="NCBI Taxonomy" id="410659"/>
    <lineage>
        <taxon>unclassified sequences</taxon>
        <taxon>metagenomes</taxon>
        <taxon>ecological metagenomes</taxon>
    </lineage>
</organism>